<evidence type="ECO:0000313" key="6">
    <source>
        <dbReference type="Proteomes" id="UP000578686"/>
    </source>
</evidence>
<accession>A0A7X6CX85</accession>
<proteinExistence type="inferred from homology"/>
<dbReference type="Gene3D" id="1.10.10.2840">
    <property type="entry name" value="PucR C-terminal helix-turn-helix domain"/>
    <property type="match status" value="1"/>
</dbReference>
<evidence type="ECO:0000256" key="2">
    <source>
        <dbReference type="SAM" id="MobiDB-lite"/>
    </source>
</evidence>
<comment type="similarity">
    <text evidence="1">Belongs to the CdaR family.</text>
</comment>
<dbReference type="Proteomes" id="UP000578686">
    <property type="component" value="Unassembled WGS sequence"/>
</dbReference>
<dbReference type="InterPro" id="IPR041522">
    <property type="entry name" value="CdaR_GGDEF"/>
</dbReference>
<evidence type="ECO:0000256" key="1">
    <source>
        <dbReference type="ARBA" id="ARBA00006754"/>
    </source>
</evidence>
<dbReference type="InterPro" id="IPR025736">
    <property type="entry name" value="PucR_C-HTH_dom"/>
</dbReference>
<reference evidence="5 6" key="1">
    <citation type="submission" date="2020-03" db="EMBL/GenBank/DDBJ databases">
        <title>Draft genome of Streptomyces sp. ventii, isolated from the Axial Seamount in the Pacific Ocean, and resequencing of the two type strains Streptomyces lonarensis strain NCL 716 and Streptomyces bohaiensis strain 11A07.</title>
        <authorList>
            <person name="Loughran R.M."/>
            <person name="Pfannmuller K.M."/>
            <person name="Wasson B.J."/>
            <person name="Deadmond M.C."/>
            <person name="Paddock B.E."/>
            <person name="Koyack M.J."/>
            <person name="Gallegos D.A."/>
            <person name="Mitchell E.A."/>
            <person name="Ushijima B."/>
            <person name="Saw J.H."/>
            <person name="Mcphail K.L."/>
            <person name="Videau P."/>
        </authorList>
    </citation>
    <scope>NUCLEOTIDE SEQUENCE [LARGE SCALE GENOMIC DNA]</scope>
    <source>
        <strain evidence="5 6">NCL716</strain>
    </source>
</reference>
<dbReference type="InterPro" id="IPR042070">
    <property type="entry name" value="PucR_C-HTH_sf"/>
</dbReference>
<feature type="region of interest" description="Disordered" evidence="2">
    <location>
        <begin position="1"/>
        <end position="41"/>
    </location>
</feature>
<feature type="domain" description="PucR C-terminal helix-turn-helix" evidence="3">
    <location>
        <begin position="358"/>
        <end position="415"/>
    </location>
</feature>
<comment type="caution">
    <text evidence="5">The sequence shown here is derived from an EMBL/GenBank/DDBJ whole genome shotgun (WGS) entry which is preliminary data.</text>
</comment>
<feature type="compositionally biased region" description="Polar residues" evidence="2">
    <location>
        <begin position="1"/>
        <end position="18"/>
    </location>
</feature>
<evidence type="ECO:0000259" key="3">
    <source>
        <dbReference type="Pfam" id="PF13556"/>
    </source>
</evidence>
<dbReference type="AlphaFoldDB" id="A0A7X6CX85"/>
<dbReference type="Pfam" id="PF17853">
    <property type="entry name" value="GGDEF_2"/>
    <property type="match status" value="1"/>
</dbReference>
<evidence type="ECO:0000259" key="4">
    <source>
        <dbReference type="Pfam" id="PF17853"/>
    </source>
</evidence>
<dbReference type="Pfam" id="PF13556">
    <property type="entry name" value="HTH_30"/>
    <property type="match status" value="1"/>
</dbReference>
<dbReference type="PANTHER" id="PTHR33744:SF7">
    <property type="entry name" value="PUCR FAMILY TRANSCRIPTIONAL REGULATOR"/>
    <property type="match status" value="1"/>
</dbReference>
<feature type="domain" description="CdaR GGDEF-like" evidence="4">
    <location>
        <begin position="199"/>
        <end position="311"/>
    </location>
</feature>
<dbReference type="InterPro" id="IPR051448">
    <property type="entry name" value="CdaR-like_regulators"/>
</dbReference>
<protein>
    <submittedName>
        <fullName evidence="5">PucR family transcriptional regulator</fullName>
    </submittedName>
</protein>
<organism evidence="5 6">
    <name type="scientific">Streptomyces lonarensis</name>
    <dbReference type="NCBI Taxonomy" id="700599"/>
    <lineage>
        <taxon>Bacteria</taxon>
        <taxon>Bacillati</taxon>
        <taxon>Actinomycetota</taxon>
        <taxon>Actinomycetes</taxon>
        <taxon>Kitasatosporales</taxon>
        <taxon>Streptomycetaceae</taxon>
        <taxon>Streptomyces</taxon>
    </lineage>
</organism>
<keyword evidence="6" id="KW-1185">Reference proteome</keyword>
<gene>
    <name evidence="5" type="ORF">HCN56_00400</name>
</gene>
<dbReference type="PANTHER" id="PTHR33744">
    <property type="entry name" value="CARBOHYDRATE DIACID REGULATOR"/>
    <property type="match status" value="1"/>
</dbReference>
<name>A0A7X6CX85_9ACTN</name>
<sequence length="428" mass="45201">MRQSGTVSDTPEQENNATADPRAPRVSRAAGNVPGARGPVGPVHAATVRNLERSAGKLAAAAIARMDENLSWYRVMPPENRSWIGLVAQAGIAAFTEWFRHPGAPQAISTDVFGTAPRELTRAVTLRQTVEMVRTTIEVVETAVDEIAAPGGEDALRGALLVYAREIAFATAQVYAQAAEARGAWDARLESLVVNAVVSGEADEGDVSRAAALGWDSPERVTVVVGSAPDGDNELTVEAIRRAARYAKMQVLTGVLGKRLVVIVGGTDDPLRAAKSLIAPFAAGPVVAGPLVADLQAATRSAQAATAGLRACAAWPDAPRPVAADDLLPERAMAGDATARGLLVEEIYRPLERAGSALLETLSVYLEQANSLEGAARMLFVHPNTVRYRLRRVTDVTGWSPSDVRSAFTLRVALMLGRLSAGEARSSH</sequence>
<dbReference type="EMBL" id="JAAVJD010000001">
    <property type="protein sequence ID" value="NJQ04073.1"/>
    <property type="molecule type" value="Genomic_DNA"/>
</dbReference>
<evidence type="ECO:0000313" key="5">
    <source>
        <dbReference type="EMBL" id="NJQ04073.1"/>
    </source>
</evidence>